<dbReference type="InterPro" id="IPR050640">
    <property type="entry name" value="Bact_2-comp_sensor_kinase"/>
</dbReference>
<dbReference type="GO" id="GO:0000155">
    <property type="term" value="F:phosphorelay sensor kinase activity"/>
    <property type="evidence" value="ECO:0007669"/>
    <property type="project" value="InterPro"/>
</dbReference>
<keyword evidence="4" id="KW-1185">Reference proteome</keyword>
<keyword evidence="1" id="KW-0472">Membrane</keyword>
<evidence type="ECO:0000259" key="2">
    <source>
        <dbReference type="SMART" id="SM00387"/>
    </source>
</evidence>
<keyword evidence="1" id="KW-0812">Transmembrane</keyword>
<keyword evidence="3" id="KW-0418">Kinase</keyword>
<dbReference type="AlphaFoldDB" id="F4LLJ3"/>
<feature type="domain" description="Histidine kinase/HSP90-like ATPase" evidence="2">
    <location>
        <begin position="230"/>
        <end position="345"/>
    </location>
</feature>
<dbReference type="Pfam" id="PF02518">
    <property type="entry name" value="HATPase_c"/>
    <property type="match status" value="1"/>
</dbReference>
<reference evidence="4" key="1">
    <citation type="submission" date="2011-04" db="EMBL/GenBank/DDBJ databases">
        <title>The complete genome of Treponema brennaborense DSM 12168.</title>
        <authorList>
            <person name="Lucas S."/>
            <person name="Han J."/>
            <person name="Lapidus A."/>
            <person name="Bruce D."/>
            <person name="Goodwin L."/>
            <person name="Pitluck S."/>
            <person name="Peters L."/>
            <person name="Kyrpides N."/>
            <person name="Mavromatis K."/>
            <person name="Ivanova N."/>
            <person name="Mikhailova N."/>
            <person name="Pagani I."/>
            <person name="Teshima H."/>
            <person name="Detter J.C."/>
            <person name="Tapia R."/>
            <person name="Han C."/>
            <person name="Land M."/>
            <person name="Hauser L."/>
            <person name="Markowitz V."/>
            <person name="Cheng J.-F."/>
            <person name="Hugenholtz P."/>
            <person name="Woyke T."/>
            <person name="Wu D."/>
            <person name="Gronow S."/>
            <person name="Wellnitz S."/>
            <person name="Brambilla E."/>
            <person name="Klenk H.-P."/>
            <person name="Eisen J.A."/>
        </authorList>
    </citation>
    <scope>NUCLEOTIDE SEQUENCE [LARGE SCALE GENOMIC DNA]</scope>
    <source>
        <strain evidence="4">DSM 12168 / CIP 105900 / DD5/3</strain>
    </source>
</reference>
<keyword evidence="3" id="KW-0808">Transferase</keyword>
<organism evidence="3 4">
    <name type="scientific">Treponema brennaborense (strain DSM 12168 / CIP 105900 / DD5/3)</name>
    <dbReference type="NCBI Taxonomy" id="906968"/>
    <lineage>
        <taxon>Bacteria</taxon>
        <taxon>Pseudomonadati</taxon>
        <taxon>Spirochaetota</taxon>
        <taxon>Spirochaetia</taxon>
        <taxon>Spirochaetales</taxon>
        <taxon>Treponemataceae</taxon>
        <taxon>Treponema</taxon>
    </lineage>
</organism>
<evidence type="ECO:0000313" key="4">
    <source>
        <dbReference type="Proteomes" id="UP000006546"/>
    </source>
</evidence>
<protein>
    <submittedName>
        <fullName evidence="3">Integral membrane sensor signal transduction histidine kinase</fullName>
    </submittedName>
</protein>
<dbReference type="PANTHER" id="PTHR34220">
    <property type="entry name" value="SENSOR HISTIDINE KINASE YPDA"/>
    <property type="match status" value="1"/>
</dbReference>
<dbReference type="InterPro" id="IPR036890">
    <property type="entry name" value="HATPase_C_sf"/>
</dbReference>
<dbReference type="OrthoDB" id="370211at2"/>
<dbReference type="EMBL" id="CP002696">
    <property type="protein sequence ID" value="AEE16657.1"/>
    <property type="molecule type" value="Genomic_DNA"/>
</dbReference>
<dbReference type="HOGENOM" id="CLU_020473_2_0_12"/>
<name>F4LLJ3_TREBD</name>
<dbReference type="InterPro" id="IPR010559">
    <property type="entry name" value="Sig_transdc_His_kin_internal"/>
</dbReference>
<dbReference type="Pfam" id="PF06580">
    <property type="entry name" value="His_kinase"/>
    <property type="match status" value="1"/>
</dbReference>
<gene>
    <name evidence="3" type="ordered locus">Trebr_1229</name>
</gene>
<dbReference type="Gene3D" id="3.30.565.10">
    <property type="entry name" value="Histidine kinase-like ATPase, C-terminal domain"/>
    <property type="match status" value="1"/>
</dbReference>
<proteinExistence type="predicted"/>
<evidence type="ECO:0000313" key="3">
    <source>
        <dbReference type="EMBL" id="AEE16657.1"/>
    </source>
</evidence>
<dbReference type="KEGG" id="tbe:Trebr_1229"/>
<feature type="transmembrane region" description="Helical" evidence="1">
    <location>
        <begin position="62"/>
        <end position="81"/>
    </location>
</feature>
<keyword evidence="1" id="KW-1133">Transmembrane helix</keyword>
<evidence type="ECO:0000256" key="1">
    <source>
        <dbReference type="SAM" id="Phobius"/>
    </source>
</evidence>
<dbReference type="PANTHER" id="PTHR34220:SF7">
    <property type="entry name" value="SENSOR HISTIDINE KINASE YPDA"/>
    <property type="match status" value="1"/>
</dbReference>
<feature type="transmembrane region" description="Helical" evidence="1">
    <location>
        <begin position="27"/>
        <end position="50"/>
    </location>
</feature>
<dbReference type="SUPFAM" id="SSF55874">
    <property type="entry name" value="ATPase domain of HSP90 chaperone/DNA topoisomerase II/histidine kinase"/>
    <property type="match status" value="1"/>
</dbReference>
<dbReference type="eggNOG" id="COG2972">
    <property type="taxonomic scope" value="Bacteria"/>
</dbReference>
<accession>F4LLJ3</accession>
<dbReference type="Proteomes" id="UP000006546">
    <property type="component" value="Chromosome"/>
</dbReference>
<dbReference type="GO" id="GO:0016020">
    <property type="term" value="C:membrane"/>
    <property type="evidence" value="ECO:0007669"/>
    <property type="project" value="InterPro"/>
</dbReference>
<dbReference type="SMART" id="SM00387">
    <property type="entry name" value="HATPase_c"/>
    <property type="match status" value="1"/>
</dbReference>
<dbReference type="STRING" id="906968.Trebr_1229"/>
<sequence>MNSDNSTADFTPHAQRRPPSAVKRKPLYLIRILCVLLAAACAAAAGALAFRHVESGLLTGSLISVCLAVAIAAFACFRAFAETERYVRLYLEGNGTESVRRIRLHYSAATEKLLAAQLESSDEAFQQEENRRRAQYLALQNQINPHFLYNTLEAIRSEAVVAGLSTVADMSETLANFFRYTVSTMSETVTLADELKNVRDYFTIQRFRFGDRIRLHVLIPQDSPLQFYRLPKLILQPIVENAIIHGLEDRVRGGEITIDARSTPRNLILTVEDNGKGIAHDKLIEMNRQLGMQFSSAERTGKQRGIAVFNVNERLRLLYGMHCGLTYCSMPRIGTTVEIVLPPAPESCR</sequence>
<dbReference type="InterPro" id="IPR003594">
    <property type="entry name" value="HATPase_dom"/>
</dbReference>